<organism evidence="1 2">
    <name type="scientific">Cyanobium gracile UHCC 0281</name>
    <dbReference type="NCBI Taxonomy" id="3110309"/>
    <lineage>
        <taxon>Bacteria</taxon>
        <taxon>Bacillati</taxon>
        <taxon>Cyanobacteriota</taxon>
        <taxon>Cyanophyceae</taxon>
        <taxon>Synechococcales</taxon>
        <taxon>Prochlorococcaceae</taxon>
        <taxon>Cyanobium</taxon>
    </lineage>
</organism>
<accession>A0ABU5SRX8</accession>
<keyword evidence="2" id="KW-1185">Reference proteome</keyword>
<reference evidence="1 2" key="1">
    <citation type="submission" date="2023-12" db="EMBL/GenBank/DDBJ databases">
        <title>Baltic Sea Cyanobacteria.</title>
        <authorList>
            <person name="Delbaje E."/>
            <person name="Fewer D.P."/>
            <person name="Shishido T.K."/>
        </authorList>
    </citation>
    <scope>NUCLEOTIDE SEQUENCE [LARGE SCALE GENOMIC DNA]</scope>
    <source>
        <strain evidence="1 2">UHCC 0281</strain>
    </source>
</reference>
<evidence type="ECO:0000313" key="1">
    <source>
        <dbReference type="EMBL" id="MEA5441269.1"/>
    </source>
</evidence>
<proteinExistence type="predicted"/>
<sequence length="91" mass="10021">MYECTHSEGEAALINTHGDDGTVIDLYVGVMNGVHEIRRPHISHGEQGSRISKQSGIFMAWSRLDAVCWSGNCIAPMHGSLAEQKHAVFRD</sequence>
<gene>
    <name evidence="1" type="ORF">VB739_01725</name>
</gene>
<evidence type="ECO:0000313" key="2">
    <source>
        <dbReference type="Proteomes" id="UP001302329"/>
    </source>
</evidence>
<protein>
    <submittedName>
        <fullName evidence="1">Uncharacterized protein</fullName>
    </submittedName>
</protein>
<dbReference type="EMBL" id="JAYGHY010000003">
    <property type="protein sequence ID" value="MEA5441269.1"/>
    <property type="molecule type" value="Genomic_DNA"/>
</dbReference>
<dbReference type="Proteomes" id="UP001302329">
    <property type="component" value="Unassembled WGS sequence"/>
</dbReference>
<name>A0ABU5SRX8_9CYAN</name>
<comment type="caution">
    <text evidence="1">The sequence shown here is derived from an EMBL/GenBank/DDBJ whole genome shotgun (WGS) entry which is preliminary data.</text>
</comment>